<dbReference type="Pfam" id="PF00834">
    <property type="entry name" value="Ribul_P_3_epim"/>
    <property type="match status" value="1"/>
</dbReference>
<organism evidence="3 4">
    <name type="scientific">Dictyobacter formicarum</name>
    <dbReference type="NCBI Taxonomy" id="2778368"/>
    <lineage>
        <taxon>Bacteria</taxon>
        <taxon>Bacillati</taxon>
        <taxon>Chloroflexota</taxon>
        <taxon>Ktedonobacteria</taxon>
        <taxon>Ktedonobacterales</taxon>
        <taxon>Dictyobacteraceae</taxon>
        <taxon>Dictyobacter</taxon>
    </lineage>
</organism>
<keyword evidence="4" id="KW-1185">Reference proteome</keyword>
<evidence type="ECO:0000256" key="2">
    <source>
        <dbReference type="ARBA" id="ARBA00023235"/>
    </source>
</evidence>
<dbReference type="SUPFAM" id="SSF51366">
    <property type="entry name" value="Ribulose-phoshate binding barrel"/>
    <property type="match status" value="1"/>
</dbReference>
<gene>
    <name evidence="3" type="ORF">KSZ_01940</name>
</gene>
<evidence type="ECO:0000256" key="1">
    <source>
        <dbReference type="ARBA" id="ARBA00022723"/>
    </source>
</evidence>
<reference evidence="3 4" key="1">
    <citation type="journal article" date="2021" name="Int. J. Syst. Evol. Microbiol.">
        <title>Reticulibacter mediterranei gen. nov., sp. nov., within the new family Reticulibacteraceae fam. nov., and Ktedonospora formicarum gen. nov., sp. nov., Ktedonobacter robiniae sp. nov., Dictyobacter formicarum sp. nov. and Dictyobacter arantiisoli sp. nov., belonging to the class Ktedonobacteria.</title>
        <authorList>
            <person name="Yabe S."/>
            <person name="Zheng Y."/>
            <person name="Wang C.M."/>
            <person name="Sakai Y."/>
            <person name="Abe K."/>
            <person name="Yokota A."/>
            <person name="Donadio S."/>
            <person name="Cavaletti L."/>
            <person name="Monciardini P."/>
        </authorList>
    </citation>
    <scope>NUCLEOTIDE SEQUENCE [LARGE SCALE GENOMIC DNA]</scope>
    <source>
        <strain evidence="3 4">SOSP1-9</strain>
    </source>
</reference>
<keyword evidence="1" id="KW-0479">Metal-binding</keyword>
<dbReference type="PANTHER" id="PTHR11749">
    <property type="entry name" value="RIBULOSE-5-PHOSPHATE-3-EPIMERASE"/>
    <property type="match status" value="1"/>
</dbReference>
<dbReference type="EMBL" id="BNJJ01000001">
    <property type="protein sequence ID" value="GHO82188.1"/>
    <property type="molecule type" value="Genomic_DNA"/>
</dbReference>
<name>A0ABQ3V9T9_9CHLR</name>
<proteinExistence type="predicted"/>
<dbReference type="CDD" id="cd00429">
    <property type="entry name" value="RPE"/>
    <property type="match status" value="1"/>
</dbReference>
<dbReference type="InterPro" id="IPR013785">
    <property type="entry name" value="Aldolase_TIM"/>
</dbReference>
<evidence type="ECO:0000313" key="4">
    <source>
        <dbReference type="Proteomes" id="UP000635565"/>
    </source>
</evidence>
<accession>A0ABQ3V9T9</accession>
<evidence type="ECO:0000313" key="3">
    <source>
        <dbReference type="EMBL" id="GHO82188.1"/>
    </source>
</evidence>
<comment type="caution">
    <text evidence="3">The sequence shown here is derived from an EMBL/GenBank/DDBJ whole genome shotgun (WGS) entry which is preliminary data.</text>
</comment>
<dbReference type="RefSeq" id="WP_201359887.1">
    <property type="nucleotide sequence ID" value="NZ_BNJJ01000001.1"/>
</dbReference>
<dbReference type="Proteomes" id="UP000635565">
    <property type="component" value="Unassembled WGS sequence"/>
</dbReference>
<dbReference type="InterPro" id="IPR000056">
    <property type="entry name" value="Ribul_P_3_epim-like"/>
</dbReference>
<protein>
    <submittedName>
        <fullName evidence="3">D-allulose-6-phosphate 3-epimerase</fullName>
    </submittedName>
</protein>
<dbReference type="Gene3D" id="3.20.20.70">
    <property type="entry name" value="Aldolase class I"/>
    <property type="match status" value="1"/>
</dbReference>
<keyword evidence="2" id="KW-0413">Isomerase</keyword>
<dbReference type="InterPro" id="IPR011060">
    <property type="entry name" value="RibuloseP-bd_barrel"/>
</dbReference>
<sequence>MSLWQVFPDNRLLAELSLWSADLAHLGDEIGRTQRYADLYHIDASDGHFAPLLLFFPDLVARLRPLTRTLFHVHLMAEGAALFQQIADFSRAGADLITIHAENGATVPEALDAIQQEHVEAGLALGLDTPIEAVVPYLDRIVLVTMMGTVIGLKGQNLAAQACPRIRAMQRLLNATGYADTIKIAADGGIREQTVSALRAAGADTVVMGSLAYNSVDLDQTFQWLWSLPEPTRE</sequence>